<evidence type="ECO:0000313" key="1">
    <source>
        <dbReference type="EMBL" id="KKL93611.1"/>
    </source>
</evidence>
<organism evidence="1">
    <name type="scientific">marine sediment metagenome</name>
    <dbReference type="NCBI Taxonomy" id="412755"/>
    <lineage>
        <taxon>unclassified sequences</taxon>
        <taxon>metagenomes</taxon>
        <taxon>ecological metagenomes</taxon>
    </lineage>
</organism>
<dbReference type="EMBL" id="LAZR01019138">
    <property type="protein sequence ID" value="KKL93611.1"/>
    <property type="molecule type" value="Genomic_DNA"/>
</dbReference>
<reference evidence="1" key="1">
    <citation type="journal article" date="2015" name="Nature">
        <title>Complex archaea that bridge the gap between prokaryotes and eukaryotes.</title>
        <authorList>
            <person name="Spang A."/>
            <person name="Saw J.H."/>
            <person name="Jorgensen S.L."/>
            <person name="Zaremba-Niedzwiedzka K."/>
            <person name="Martijn J."/>
            <person name="Lind A.E."/>
            <person name="van Eijk R."/>
            <person name="Schleper C."/>
            <person name="Guy L."/>
            <person name="Ettema T.J."/>
        </authorList>
    </citation>
    <scope>NUCLEOTIDE SEQUENCE</scope>
</reference>
<dbReference type="AlphaFoldDB" id="A0A0F9GSI9"/>
<sequence length="94" mass="10617">MKCLNKIDNCPNCGLASPPLTLRLLNPHLYEGESKVPDTRTYDVVCLNCDEVVESSKVDNTLIGMKKLRDEMNTLYGKSRIIPPEIGIWPQIEK</sequence>
<protein>
    <submittedName>
        <fullName evidence="1">Uncharacterized protein</fullName>
    </submittedName>
</protein>
<gene>
    <name evidence="1" type="ORF">LCGC14_1872950</name>
</gene>
<accession>A0A0F9GSI9</accession>
<comment type="caution">
    <text evidence="1">The sequence shown here is derived from an EMBL/GenBank/DDBJ whole genome shotgun (WGS) entry which is preliminary data.</text>
</comment>
<proteinExistence type="predicted"/>
<name>A0A0F9GSI9_9ZZZZ</name>